<proteinExistence type="predicted"/>
<dbReference type="AlphaFoldDB" id="A0A4R2BMF3"/>
<dbReference type="RefSeq" id="WP_132000830.1">
    <property type="nucleotide sequence ID" value="NZ_JABUHM010000006.1"/>
</dbReference>
<dbReference type="EMBL" id="SLVV01000001">
    <property type="protein sequence ID" value="TCN27833.1"/>
    <property type="molecule type" value="Genomic_DNA"/>
</dbReference>
<organism evidence="2 3">
    <name type="scientific">Mesobacillus foraminis</name>
    <dbReference type="NCBI Taxonomy" id="279826"/>
    <lineage>
        <taxon>Bacteria</taxon>
        <taxon>Bacillati</taxon>
        <taxon>Bacillota</taxon>
        <taxon>Bacilli</taxon>
        <taxon>Bacillales</taxon>
        <taxon>Bacillaceae</taxon>
        <taxon>Mesobacillus</taxon>
    </lineage>
</organism>
<dbReference type="Pfam" id="PF13524">
    <property type="entry name" value="Glyco_trans_1_2"/>
    <property type="match status" value="1"/>
</dbReference>
<evidence type="ECO:0000313" key="2">
    <source>
        <dbReference type="EMBL" id="TCN27833.1"/>
    </source>
</evidence>
<evidence type="ECO:0000259" key="1">
    <source>
        <dbReference type="Pfam" id="PF13524"/>
    </source>
</evidence>
<dbReference type="InterPro" id="IPR055259">
    <property type="entry name" value="YkvP/CgeB_Glyco_trans-like"/>
</dbReference>
<gene>
    <name evidence="2" type="ORF">EV146_101161</name>
</gene>
<feature type="domain" description="Spore protein YkvP/CgeB glycosyl transferase-like" evidence="1">
    <location>
        <begin position="195"/>
        <end position="298"/>
    </location>
</feature>
<protein>
    <submittedName>
        <fullName evidence="2">Glycosyl transferase family 1</fullName>
    </submittedName>
</protein>
<comment type="caution">
    <text evidence="2">The sequence shown here is derived from an EMBL/GenBank/DDBJ whole genome shotgun (WGS) entry which is preliminary data.</text>
</comment>
<dbReference type="Proteomes" id="UP000295689">
    <property type="component" value="Unassembled WGS sequence"/>
</dbReference>
<sequence>MFNLLFISNDTSNTLDKNFYFLEKQCSTLTNLSVYRSSGRLSHISKKLEQPPDFILLANDLGKEMFPIIHGISSIDIPVGLFVNDVHRFTKTRRHFIRKNAIQYLFSATRDKFIESYPELKDNLIWFPHFINPHVYKDYGLKKDIDLLMMGAVNDTYPLRKKILEFYQHRPNFLYHSHPGYELENPAARDVFYIGEKYARELNRAKIFFTCPSVYYYPVMKYFEALACRTLLLAPAFKELEDLGFIPGKHFVAIDEYNFMEKALYYLENEKERKKITDAGFEFIHRTHTLPIRTRQLISHIKTIIKNEGVL</sequence>
<name>A0A4R2BMF3_9BACI</name>
<dbReference type="GO" id="GO:0016740">
    <property type="term" value="F:transferase activity"/>
    <property type="evidence" value="ECO:0007669"/>
    <property type="project" value="UniProtKB-KW"/>
</dbReference>
<reference evidence="2 3" key="1">
    <citation type="journal article" date="2015" name="Stand. Genomic Sci.">
        <title>Genomic Encyclopedia of Bacterial and Archaeal Type Strains, Phase III: the genomes of soil and plant-associated and newly described type strains.</title>
        <authorList>
            <person name="Whitman W.B."/>
            <person name="Woyke T."/>
            <person name="Klenk H.P."/>
            <person name="Zhou Y."/>
            <person name="Lilburn T.G."/>
            <person name="Beck B.J."/>
            <person name="De Vos P."/>
            <person name="Vandamme P."/>
            <person name="Eisen J.A."/>
            <person name="Garrity G."/>
            <person name="Hugenholtz P."/>
            <person name="Kyrpides N.C."/>
        </authorList>
    </citation>
    <scope>NUCLEOTIDE SEQUENCE [LARGE SCALE GENOMIC DNA]</scope>
    <source>
        <strain evidence="2 3">CV53</strain>
    </source>
</reference>
<keyword evidence="3" id="KW-1185">Reference proteome</keyword>
<accession>A0A4R2BMF3</accession>
<keyword evidence="2" id="KW-0808">Transferase</keyword>
<evidence type="ECO:0000313" key="3">
    <source>
        <dbReference type="Proteomes" id="UP000295689"/>
    </source>
</evidence>